<dbReference type="InterPro" id="IPR050109">
    <property type="entry name" value="HTH-type_TetR-like_transc_reg"/>
</dbReference>
<keyword evidence="7" id="KW-0614">Plasmid</keyword>
<gene>
    <name evidence="7" type="ORF">GR316_11420</name>
</gene>
<dbReference type="GO" id="GO:0003700">
    <property type="term" value="F:DNA-binding transcription factor activity"/>
    <property type="evidence" value="ECO:0007669"/>
    <property type="project" value="TreeGrafter"/>
</dbReference>
<evidence type="ECO:0000256" key="1">
    <source>
        <dbReference type="ARBA" id="ARBA00023015"/>
    </source>
</evidence>
<dbReference type="PRINTS" id="PR00455">
    <property type="entry name" value="HTHTETR"/>
</dbReference>
<evidence type="ECO:0000313" key="8">
    <source>
        <dbReference type="Proteomes" id="UP000679284"/>
    </source>
</evidence>
<proteinExistence type="predicted"/>
<dbReference type="SUPFAM" id="SSF48498">
    <property type="entry name" value="Tetracyclin repressor-like, C-terminal domain"/>
    <property type="match status" value="1"/>
</dbReference>
<dbReference type="KEGG" id="fap:GR316_11420"/>
<keyword evidence="8" id="KW-1185">Reference proteome</keyword>
<evidence type="ECO:0000259" key="6">
    <source>
        <dbReference type="PROSITE" id="PS50977"/>
    </source>
</evidence>
<feature type="compositionally biased region" description="Gly residues" evidence="5">
    <location>
        <begin position="1"/>
        <end position="10"/>
    </location>
</feature>
<dbReference type="SUPFAM" id="SSF46689">
    <property type="entry name" value="Homeodomain-like"/>
    <property type="match status" value="1"/>
</dbReference>
<evidence type="ECO:0000256" key="5">
    <source>
        <dbReference type="SAM" id="MobiDB-lite"/>
    </source>
</evidence>
<evidence type="ECO:0000256" key="3">
    <source>
        <dbReference type="ARBA" id="ARBA00023163"/>
    </source>
</evidence>
<keyword evidence="1" id="KW-0805">Transcription regulation</keyword>
<protein>
    <submittedName>
        <fullName evidence="7">TetR family transcriptional regulator</fullName>
    </submittedName>
</protein>
<name>A0A8J8MV23_9RHOB</name>
<sequence length="194" mass="21032">MTVDTTGGGDRQGRPRDETAGPAIMTAARALVLAHGYDGVSIADIIRSAGVSRQTLYRRWPTKAALVLEAFFQGAVAPPDMESGACRTALADFLQRLFDQLTREGDAIRSLIAQTVADADFAVLFRDRFVRPRERMVSDLLETAVARGELGAQTDIPVATAMLHGAFWYRLLNAEPLDRSFALALTAQVFGPPP</sequence>
<dbReference type="GO" id="GO:0000976">
    <property type="term" value="F:transcription cis-regulatory region binding"/>
    <property type="evidence" value="ECO:0007669"/>
    <property type="project" value="TreeGrafter"/>
</dbReference>
<dbReference type="PANTHER" id="PTHR30055:SF148">
    <property type="entry name" value="TETR-FAMILY TRANSCRIPTIONAL REGULATOR"/>
    <property type="match status" value="1"/>
</dbReference>
<evidence type="ECO:0000256" key="2">
    <source>
        <dbReference type="ARBA" id="ARBA00023125"/>
    </source>
</evidence>
<accession>A0A8J8MV23</accession>
<organism evidence="7 8">
    <name type="scientific">Falsirhodobacter algicola</name>
    <dbReference type="NCBI Taxonomy" id="2692330"/>
    <lineage>
        <taxon>Bacteria</taxon>
        <taxon>Pseudomonadati</taxon>
        <taxon>Pseudomonadota</taxon>
        <taxon>Alphaproteobacteria</taxon>
        <taxon>Rhodobacterales</taxon>
        <taxon>Paracoccaceae</taxon>
        <taxon>Falsirhodobacter</taxon>
    </lineage>
</organism>
<dbReference type="Pfam" id="PF00440">
    <property type="entry name" value="TetR_N"/>
    <property type="match status" value="1"/>
</dbReference>
<dbReference type="RefSeq" id="WP_211785276.1">
    <property type="nucleotide sequence ID" value="NZ_CP047290.1"/>
</dbReference>
<feature type="region of interest" description="Disordered" evidence="5">
    <location>
        <begin position="1"/>
        <end position="20"/>
    </location>
</feature>
<evidence type="ECO:0000313" key="7">
    <source>
        <dbReference type="EMBL" id="QUS36997.1"/>
    </source>
</evidence>
<geneLocation type="plasmid" evidence="7 8">
    <name>unnamed1</name>
</geneLocation>
<dbReference type="InterPro" id="IPR001647">
    <property type="entry name" value="HTH_TetR"/>
</dbReference>
<dbReference type="Gene3D" id="1.10.357.10">
    <property type="entry name" value="Tetracycline Repressor, domain 2"/>
    <property type="match status" value="1"/>
</dbReference>
<feature type="domain" description="HTH tetR-type" evidence="6">
    <location>
        <begin position="18"/>
        <end position="78"/>
    </location>
</feature>
<dbReference type="EMBL" id="CP047290">
    <property type="protein sequence ID" value="QUS36997.1"/>
    <property type="molecule type" value="Genomic_DNA"/>
</dbReference>
<dbReference type="Pfam" id="PF16859">
    <property type="entry name" value="TetR_C_11"/>
    <property type="match status" value="1"/>
</dbReference>
<dbReference type="Proteomes" id="UP000679284">
    <property type="component" value="Plasmid unnamed1"/>
</dbReference>
<dbReference type="PANTHER" id="PTHR30055">
    <property type="entry name" value="HTH-TYPE TRANSCRIPTIONAL REGULATOR RUTR"/>
    <property type="match status" value="1"/>
</dbReference>
<dbReference type="InterPro" id="IPR009057">
    <property type="entry name" value="Homeodomain-like_sf"/>
</dbReference>
<dbReference type="PROSITE" id="PS50977">
    <property type="entry name" value="HTH_TETR_2"/>
    <property type="match status" value="1"/>
</dbReference>
<dbReference type="Gene3D" id="1.10.10.60">
    <property type="entry name" value="Homeodomain-like"/>
    <property type="match status" value="1"/>
</dbReference>
<feature type="DNA-binding region" description="H-T-H motif" evidence="4">
    <location>
        <begin position="41"/>
        <end position="60"/>
    </location>
</feature>
<reference evidence="7" key="1">
    <citation type="submission" date="2020-01" db="EMBL/GenBank/DDBJ databases">
        <authorList>
            <person name="Yang Y."/>
            <person name="Kwon Y.M."/>
        </authorList>
    </citation>
    <scope>NUCLEOTIDE SEQUENCE</scope>
    <source>
        <strain evidence="7">PG104</strain>
        <plasmid evidence="7">unnamed1</plasmid>
    </source>
</reference>
<evidence type="ECO:0000256" key="4">
    <source>
        <dbReference type="PROSITE-ProRule" id="PRU00335"/>
    </source>
</evidence>
<dbReference type="InterPro" id="IPR036271">
    <property type="entry name" value="Tet_transcr_reg_TetR-rel_C_sf"/>
</dbReference>
<keyword evidence="2 4" id="KW-0238">DNA-binding</keyword>
<dbReference type="InterPro" id="IPR011075">
    <property type="entry name" value="TetR_C"/>
</dbReference>
<keyword evidence="3" id="KW-0804">Transcription</keyword>
<dbReference type="AlphaFoldDB" id="A0A8J8MV23"/>